<feature type="transmembrane region" description="Helical" evidence="1">
    <location>
        <begin position="6"/>
        <end position="23"/>
    </location>
</feature>
<feature type="transmembrane region" description="Helical" evidence="1">
    <location>
        <begin position="182"/>
        <end position="202"/>
    </location>
</feature>
<name>A0A812M258_9DINO</name>
<organism evidence="2 3">
    <name type="scientific">Symbiodinium natans</name>
    <dbReference type="NCBI Taxonomy" id="878477"/>
    <lineage>
        <taxon>Eukaryota</taxon>
        <taxon>Sar</taxon>
        <taxon>Alveolata</taxon>
        <taxon>Dinophyceae</taxon>
        <taxon>Suessiales</taxon>
        <taxon>Symbiodiniaceae</taxon>
        <taxon>Symbiodinium</taxon>
    </lineage>
</organism>
<dbReference type="Proteomes" id="UP000604046">
    <property type="component" value="Unassembled WGS sequence"/>
</dbReference>
<accession>A0A812M258</accession>
<evidence type="ECO:0000313" key="3">
    <source>
        <dbReference type="Proteomes" id="UP000604046"/>
    </source>
</evidence>
<proteinExistence type="predicted"/>
<gene>
    <name evidence="2" type="ORF">SNAT2548_LOCUS12357</name>
</gene>
<dbReference type="EMBL" id="CAJNDS010001180">
    <property type="protein sequence ID" value="CAE7250788.1"/>
    <property type="molecule type" value="Genomic_DNA"/>
</dbReference>
<feature type="transmembrane region" description="Helical" evidence="1">
    <location>
        <begin position="222"/>
        <end position="241"/>
    </location>
</feature>
<feature type="transmembrane region" description="Helical" evidence="1">
    <location>
        <begin position="113"/>
        <end position="136"/>
    </location>
</feature>
<keyword evidence="1" id="KW-1133">Transmembrane helix</keyword>
<comment type="caution">
    <text evidence="2">The sequence shown here is derived from an EMBL/GenBank/DDBJ whole genome shotgun (WGS) entry which is preliminary data.</text>
</comment>
<feature type="transmembrane region" description="Helical" evidence="1">
    <location>
        <begin position="83"/>
        <end position="101"/>
    </location>
</feature>
<dbReference type="OrthoDB" id="2155462at2759"/>
<sequence length="335" mass="36454">MAGNHVVGTLLATALGIFALYMTQYKVMGDDPAMQKLSQLCMSGNATALKEAGLHEYEYWMGGSFVCIVTQFAYALAREPAGMLAWGAAGTLLFPLMLLIFTEAGRPGARNMVKWPILVLFLSQVLGISFAFPCFWMNAAFQEGTGSGSPSTGRVWMAMLVPMLVLCLEVGVFNLDPHTHAWTLCADSLVGPGLALLGLLMWPFPAPQKPDPAAMELLKNAYLAFGFISAMGYYSLVFYAWGTFGSSDELLSALWGPKASPWVAFMTVDSSVLCLSMLLYLAVTCSSRDVLWAIVWSPFVGPASAYCDVLRAREERRLEMLEYLTAAGRDPLLPS</sequence>
<reference evidence="2" key="1">
    <citation type="submission" date="2021-02" db="EMBL/GenBank/DDBJ databases">
        <authorList>
            <person name="Dougan E. K."/>
            <person name="Rhodes N."/>
            <person name="Thang M."/>
            <person name="Chan C."/>
        </authorList>
    </citation>
    <scope>NUCLEOTIDE SEQUENCE</scope>
</reference>
<keyword evidence="3" id="KW-1185">Reference proteome</keyword>
<feature type="transmembrane region" description="Helical" evidence="1">
    <location>
        <begin position="262"/>
        <end position="284"/>
    </location>
</feature>
<feature type="transmembrane region" description="Helical" evidence="1">
    <location>
        <begin position="59"/>
        <end position="77"/>
    </location>
</feature>
<keyword evidence="1" id="KW-0812">Transmembrane</keyword>
<keyword evidence="1" id="KW-0472">Membrane</keyword>
<feature type="transmembrane region" description="Helical" evidence="1">
    <location>
        <begin position="156"/>
        <end position="175"/>
    </location>
</feature>
<evidence type="ECO:0000313" key="2">
    <source>
        <dbReference type="EMBL" id="CAE7250788.1"/>
    </source>
</evidence>
<evidence type="ECO:0000256" key="1">
    <source>
        <dbReference type="SAM" id="Phobius"/>
    </source>
</evidence>
<protein>
    <submittedName>
        <fullName evidence="2">Uncharacterized protein</fullName>
    </submittedName>
</protein>
<dbReference type="AlphaFoldDB" id="A0A812M258"/>